<protein>
    <submittedName>
        <fullName evidence="1">Uncharacterized protein</fullName>
    </submittedName>
</protein>
<evidence type="ECO:0000313" key="1">
    <source>
        <dbReference type="EMBL" id="KAH3785189.1"/>
    </source>
</evidence>
<name>A0A9D4ESX4_DREPO</name>
<gene>
    <name evidence="1" type="ORF">DPMN_163274</name>
</gene>
<proteinExistence type="predicted"/>
<dbReference type="Proteomes" id="UP000828390">
    <property type="component" value="Unassembled WGS sequence"/>
</dbReference>
<keyword evidence="2" id="KW-1185">Reference proteome</keyword>
<dbReference type="AlphaFoldDB" id="A0A9D4ESX4"/>
<dbReference type="EMBL" id="JAIWYP010000008">
    <property type="protein sequence ID" value="KAH3785189.1"/>
    <property type="molecule type" value="Genomic_DNA"/>
</dbReference>
<organism evidence="1 2">
    <name type="scientific">Dreissena polymorpha</name>
    <name type="common">Zebra mussel</name>
    <name type="synonym">Mytilus polymorpha</name>
    <dbReference type="NCBI Taxonomy" id="45954"/>
    <lineage>
        <taxon>Eukaryota</taxon>
        <taxon>Metazoa</taxon>
        <taxon>Spiralia</taxon>
        <taxon>Lophotrochozoa</taxon>
        <taxon>Mollusca</taxon>
        <taxon>Bivalvia</taxon>
        <taxon>Autobranchia</taxon>
        <taxon>Heteroconchia</taxon>
        <taxon>Euheterodonta</taxon>
        <taxon>Imparidentia</taxon>
        <taxon>Neoheterodontei</taxon>
        <taxon>Myida</taxon>
        <taxon>Dreissenoidea</taxon>
        <taxon>Dreissenidae</taxon>
        <taxon>Dreissena</taxon>
    </lineage>
</organism>
<reference evidence="1" key="1">
    <citation type="journal article" date="2019" name="bioRxiv">
        <title>The Genome of the Zebra Mussel, Dreissena polymorpha: A Resource for Invasive Species Research.</title>
        <authorList>
            <person name="McCartney M.A."/>
            <person name="Auch B."/>
            <person name="Kono T."/>
            <person name="Mallez S."/>
            <person name="Zhang Y."/>
            <person name="Obille A."/>
            <person name="Becker A."/>
            <person name="Abrahante J.E."/>
            <person name="Garbe J."/>
            <person name="Badalamenti J.P."/>
            <person name="Herman A."/>
            <person name="Mangelson H."/>
            <person name="Liachko I."/>
            <person name="Sullivan S."/>
            <person name="Sone E.D."/>
            <person name="Koren S."/>
            <person name="Silverstein K.A.T."/>
            <person name="Beckman K.B."/>
            <person name="Gohl D.M."/>
        </authorList>
    </citation>
    <scope>NUCLEOTIDE SEQUENCE</scope>
    <source>
        <strain evidence="1">Duluth1</strain>
        <tissue evidence="1">Whole animal</tissue>
    </source>
</reference>
<accession>A0A9D4ESX4</accession>
<evidence type="ECO:0000313" key="2">
    <source>
        <dbReference type="Proteomes" id="UP000828390"/>
    </source>
</evidence>
<sequence length="75" mass="8853">MSYEFEAVNSPFIMVQMKRFQRLGDRHSKVLSRVHLERVLRIGTERPSYYRLAAIQMSQSLYSQVVMYCCVMTSV</sequence>
<comment type="caution">
    <text evidence="1">The sequence shown here is derived from an EMBL/GenBank/DDBJ whole genome shotgun (WGS) entry which is preliminary data.</text>
</comment>
<reference evidence="1" key="2">
    <citation type="submission" date="2020-11" db="EMBL/GenBank/DDBJ databases">
        <authorList>
            <person name="McCartney M.A."/>
            <person name="Auch B."/>
            <person name="Kono T."/>
            <person name="Mallez S."/>
            <person name="Becker A."/>
            <person name="Gohl D.M."/>
            <person name="Silverstein K.A.T."/>
            <person name="Koren S."/>
            <person name="Bechman K.B."/>
            <person name="Herman A."/>
            <person name="Abrahante J.E."/>
            <person name="Garbe J."/>
        </authorList>
    </citation>
    <scope>NUCLEOTIDE SEQUENCE</scope>
    <source>
        <strain evidence="1">Duluth1</strain>
        <tissue evidence="1">Whole animal</tissue>
    </source>
</reference>